<dbReference type="EMBL" id="GBRH01239464">
    <property type="protein sequence ID" value="JAD58431.1"/>
    <property type="molecule type" value="Transcribed_RNA"/>
</dbReference>
<organism evidence="1">
    <name type="scientific">Arundo donax</name>
    <name type="common">Giant reed</name>
    <name type="synonym">Donax arundinaceus</name>
    <dbReference type="NCBI Taxonomy" id="35708"/>
    <lineage>
        <taxon>Eukaryota</taxon>
        <taxon>Viridiplantae</taxon>
        <taxon>Streptophyta</taxon>
        <taxon>Embryophyta</taxon>
        <taxon>Tracheophyta</taxon>
        <taxon>Spermatophyta</taxon>
        <taxon>Magnoliopsida</taxon>
        <taxon>Liliopsida</taxon>
        <taxon>Poales</taxon>
        <taxon>Poaceae</taxon>
        <taxon>PACMAD clade</taxon>
        <taxon>Arundinoideae</taxon>
        <taxon>Arundineae</taxon>
        <taxon>Arundo</taxon>
    </lineage>
</organism>
<name>A0A0A9B4X8_ARUDO</name>
<proteinExistence type="predicted"/>
<reference evidence="1" key="2">
    <citation type="journal article" date="2015" name="Data Brief">
        <title>Shoot transcriptome of the giant reed, Arundo donax.</title>
        <authorList>
            <person name="Barrero R.A."/>
            <person name="Guerrero F.D."/>
            <person name="Moolhuijzen P."/>
            <person name="Goolsby J.A."/>
            <person name="Tidwell J."/>
            <person name="Bellgard S.E."/>
            <person name="Bellgard M.I."/>
        </authorList>
    </citation>
    <scope>NUCLEOTIDE SEQUENCE</scope>
    <source>
        <tissue evidence="1">Shoot tissue taken approximately 20 cm above the soil surface</tissue>
    </source>
</reference>
<accession>A0A0A9B4X8</accession>
<sequence>MTSRENFSIESS</sequence>
<reference evidence="1" key="1">
    <citation type="submission" date="2014-09" db="EMBL/GenBank/DDBJ databases">
        <authorList>
            <person name="Magalhaes I.L.F."/>
            <person name="Oliveira U."/>
            <person name="Santos F.R."/>
            <person name="Vidigal T.H.D.A."/>
            <person name="Brescovit A.D."/>
            <person name="Santos A.J."/>
        </authorList>
    </citation>
    <scope>NUCLEOTIDE SEQUENCE</scope>
    <source>
        <tissue evidence="1">Shoot tissue taken approximately 20 cm above the soil surface</tissue>
    </source>
</reference>
<protein>
    <submittedName>
        <fullName evidence="1">Uncharacterized protein</fullName>
    </submittedName>
</protein>
<evidence type="ECO:0000313" key="1">
    <source>
        <dbReference type="EMBL" id="JAD58431.1"/>
    </source>
</evidence>